<name>A0A9W8IA37_9FUNG</name>
<dbReference type="EMBL" id="JANBUW010001351">
    <property type="protein sequence ID" value="KAJ2843614.1"/>
    <property type="molecule type" value="Genomic_DNA"/>
</dbReference>
<organism evidence="6 7">
    <name type="scientific">Coemansia brasiliensis</name>
    <dbReference type="NCBI Taxonomy" id="2650707"/>
    <lineage>
        <taxon>Eukaryota</taxon>
        <taxon>Fungi</taxon>
        <taxon>Fungi incertae sedis</taxon>
        <taxon>Zoopagomycota</taxon>
        <taxon>Kickxellomycotina</taxon>
        <taxon>Kickxellomycetes</taxon>
        <taxon>Kickxellales</taxon>
        <taxon>Kickxellaceae</taxon>
        <taxon>Coemansia</taxon>
    </lineage>
</organism>
<comment type="caution">
    <text evidence="6">The sequence shown here is derived from an EMBL/GenBank/DDBJ whole genome shotgun (WGS) entry which is preliminary data.</text>
</comment>
<comment type="similarity">
    <text evidence="1 4">Belongs to the yippee family.</text>
</comment>
<protein>
    <recommendedName>
        <fullName evidence="4">Protein yippee-like</fullName>
    </recommendedName>
</protein>
<reference evidence="6" key="1">
    <citation type="submission" date="2022-07" db="EMBL/GenBank/DDBJ databases">
        <title>Phylogenomic reconstructions and comparative analyses of Kickxellomycotina fungi.</title>
        <authorList>
            <person name="Reynolds N.K."/>
            <person name="Stajich J.E."/>
            <person name="Barry K."/>
            <person name="Grigoriev I.V."/>
            <person name="Crous P."/>
            <person name="Smith M.E."/>
        </authorList>
    </citation>
    <scope>NUCLEOTIDE SEQUENCE</scope>
    <source>
        <strain evidence="6">NRRL 1566</strain>
    </source>
</reference>
<dbReference type="Proteomes" id="UP001139887">
    <property type="component" value="Unassembled WGS sequence"/>
</dbReference>
<evidence type="ECO:0000256" key="3">
    <source>
        <dbReference type="ARBA" id="ARBA00022833"/>
    </source>
</evidence>
<keyword evidence="7" id="KW-1185">Reference proteome</keyword>
<gene>
    <name evidence="6" type="ORF">IWW36_005497</name>
</gene>
<evidence type="ECO:0000313" key="7">
    <source>
        <dbReference type="Proteomes" id="UP001139887"/>
    </source>
</evidence>
<dbReference type="InterPro" id="IPR004910">
    <property type="entry name" value="Yippee/Mis18/Cereblon"/>
</dbReference>
<evidence type="ECO:0000256" key="2">
    <source>
        <dbReference type="ARBA" id="ARBA00022723"/>
    </source>
</evidence>
<feature type="domain" description="Yippee" evidence="5">
    <location>
        <begin position="13"/>
        <end position="110"/>
    </location>
</feature>
<accession>A0A9W8IA37</accession>
<dbReference type="PROSITE" id="PS51792">
    <property type="entry name" value="YIPPEE"/>
    <property type="match status" value="1"/>
</dbReference>
<evidence type="ECO:0000259" key="5">
    <source>
        <dbReference type="PROSITE" id="PS51792"/>
    </source>
</evidence>
<sequence>MGFVFQQFIDEAPIYACLSCQAHITRKDSVISRTFQGRLGRAYLTESVVNEKLGKNEDRLLMTGLHTVRDLYCRCCNTLIGWKYVRAFDKAQRYKEGRYVLEQSQIYDVGYSTDSSIAVASSLPTRQTLMEASPPSLDQVLSRFMRDVGIQTG</sequence>
<dbReference type="Pfam" id="PF03226">
    <property type="entry name" value="Yippee-Mis18"/>
    <property type="match status" value="1"/>
</dbReference>
<evidence type="ECO:0000313" key="6">
    <source>
        <dbReference type="EMBL" id="KAJ2843614.1"/>
    </source>
</evidence>
<proteinExistence type="inferred from homology"/>
<dbReference type="InterPro" id="IPR034751">
    <property type="entry name" value="Yippee"/>
</dbReference>
<keyword evidence="3" id="KW-0862">Zinc</keyword>
<evidence type="ECO:0000256" key="4">
    <source>
        <dbReference type="RuleBase" id="RU110713"/>
    </source>
</evidence>
<dbReference type="PANTHER" id="PTHR13848">
    <property type="entry name" value="PROTEIN YIPPEE-LIKE CG15309-RELATED"/>
    <property type="match status" value="1"/>
</dbReference>
<keyword evidence="2" id="KW-0479">Metal-binding</keyword>
<evidence type="ECO:0000256" key="1">
    <source>
        <dbReference type="ARBA" id="ARBA00005613"/>
    </source>
</evidence>
<dbReference type="InterPro" id="IPR039058">
    <property type="entry name" value="Yippee_fam"/>
</dbReference>
<dbReference type="AlphaFoldDB" id="A0A9W8IA37"/>
<dbReference type="GO" id="GO:0046872">
    <property type="term" value="F:metal ion binding"/>
    <property type="evidence" value="ECO:0007669"/>
    <property type="project" value="UniProtKB-KW"/>
</dbReference>
<dbReference type="OrthoDB" id="6407410at2759"/>